<name>A0ABT2ES09_9BACT</name>
<comment type="subcellular location">
    <subcellularLocation>
        <location evidence="5">Cytoplasm</location>
    </subcellularLocation>
</comment>
<evidence type="ECO:0000256" key="1">
    <source>
        <dbReference type="ARBA" id="ARBA00022490"/>
    </source>
</evidence>
<proteinExistence type="inferred from homology"/>
<dbReference type="PANTHER" id="PTHR33317:SF4">
    <property type="entry name" value="POLYNUCLEOTIDYL TRANSFERASE, RIBONUCLEASE H-LIKE SUPERFAMILY PROTEIN"/>
    <property type="match status" value="1"/>
</dbReference>
<dbReference type="PANTHER" id="PTHR33317">
    <property type="entry name" value="POLYNUCLEOTIDYL TRANSFERASE, RIBONUCLEASE H-LIKE SUPERFAMILY PROTEIN"/>
    <property type="match status" value="1"/>
</dbReference>
<keyword evidence="8" id="KW-1185">Reference proteome</keyword>
<dbReference type="CDD" id="cd16964">
    <property type="entry name" value="YqgF"/>
    <property type="match status" value="1"/>
</dbReference>
<evidence type="ECO:0000313" key="7">
    <source>
        <dbReference type="EMBL" id="MCS3919690.1"/>
    </source>
</evidence>
<sequence length="148" mass="16865">MARILAVDYGEKRIGLAVSDELGITASPLTTLMHRSDEETVRHIAQLASKLKVAQIVIGLPRRTDAQEGEMERRVKAFAEKLRQAVSVPIVLFDERFTTRIAEQVLLEADLSRRKRKQVRDRLAAVILLQSFLEAQRMSGWQNERGER</sequence>
<keyword evidence="1 5" id="KW-0963">Cytoplasm</keyword>
<evidence type="ECO:0000256" key="2">
    <source>
        <dbReference type="ARBA" id="ARBA00022517"/>
    </source>
</evidence>
<reference evidence="7 8" key="1">
    <citation type="submission" date="2022-08" db="EMBL/GenBank/DDBJ databases">
        <title>Bacterial and archaeal communities from various locations to study Microbial Dark Matter (Phase II).</title>
        <authorList>
            <person name="Stepanauskas R."/>
        </authorList>
    </citation>
    <scope>NUCLEOTIDE SEQUENCE [LARGE SCALE GENOMIC DNA]</scope>
    <source>
        <strain evidence="7 8">PD1</strain>
    </source>
</reference>
<dbReference type="SUPFAM" id="SSF53098">
    <property type="entry name" value="Ribonuclease H-like"/>
    <property type="match status" value="1"/>
</dbReference>
<dbReference type="NCBIfam" id="TIGR00250">
    <property type="entry name" value="RNAse_H_YqgF"/>
    <property type="match status" value="1"/>
</dbReference>
<gene>
    <name evidence="7" type="ORF">M2350_002103</name>
</gene>
<protein>
    <recommendedName>
        <fullName evidence="5">Putative pre-16S rRNA nuclease</fullName>
        <ecNumber evidence="5">3.1.-.-</ecNumber>
    </recommendedName>
</protein>
<keyword evidence="3 5" id="KW-0540">Nuclease</keyword>
<organism evidence="7 8">
    <name type="scientific">Candidatus Fervidibacter sacchari</name>
    <dbReference type="NCBI Taxonomy" id="1448929"/>
    <lineage>
        <taxon>Bacteria</taxon>
        <taxon>Candidatus Fervidibacterota</taxon>
        <taxon>Candidatus Fervidibacter</taxon>
    </lineage>
</organism>
<evidence type="ECO:0000256" key="4">
    <source>
        <dbReference type="ARBA" id="ARBA00022801"/>
    </source>
</evidence>
<feature type="domain" description="YqgF/RNase H-like" evidence="6">
    <location>
        <begin position="2"/>
        <end position="102"/>
    </location>
</feature>
<evidence type="ECO:0000313" key="8">
    <source>
        <dbReference type="Proteomes" id="UP001204798"/>
    </source>
</evidence>
<keyword evidence="2 5" id="KW-0690">Ribosome biogenesis</keyword>
<dbReference type="RefSeq" id="WP_259096394.1">
    <property type="nucleotide sequence ID" value="NZ_CP130454.1"/>
</dbReference>
<comment type="similarity">
    <text evidence="5">Belongs to the YqgF HJR family.</text>
</comment>
<keyword evidence="4 5" id="KW-0378">Hydrolase</keyword>
<evidence type="ECO:0000256" key="3">
    <source>
        <dbReference type="ARBA" id="ARBA00022722"/>
    </source>
</evidence>
<dbReference type="EC" id="3.1.-.-" evidence="5"/>
<dbReference type="InterPro" id="IPR005227">
    <property type="entry name" value="YqgF"/>
</dbReference>
<dbReference type="Pfam" id="PF03652">
    <property type="entry name" value="RuvX"/>
    <property type="match status" value="1"/>
</dbReference>
<dbReference type="HAMAP" id="MF_00651">
    <property type="entry name" value="Nuclease_YqgF"/>
    <property type="match status" value="1"/>
</dbReference>
<accession>A0ABT2ES09</accession>
<dbReference type="Gene3D" id="3.30.420.140">
    <property type="entry name" value="YqgF/RNase H-like domain"/>
    <property type="match status" value="1"/>
</dbReference>
<dbReference type="SMART" id="SM00732">
    <property type="entry name" value="YqgFc"/>
    <property type="match status" value="1"/>
</dbReference>
<dbReference type="GO" id="GO:0016787">
    <property type="term" value="F:hydrolase activity"/>
    <property type="evidence" value="ECO:0007669"/>
    <property type="project" value="UniProtKB-KW"/>
</dbReference>
<evidence type="ECO:0000256" key="5">
    <source>
        <dbReference type="HAMAP-Rule" id="MF_00651"/>
    </source>
</evidence>
<comment type="caution">
    <text evidence="7">The sequence shown here is derived from an EMBL/GenBank/DDBJ whole genome shotgun (WGS) entry which is preliminary data.</text>
</comment>
<evidence type="ECO:0000259" key="6">
    <source>
        <dbReference type="SMART" id="SM00732"/>
    </source>
</evidence>
<comment type="function">
    <text evidence="5">Could be a nuclease involved in processing of the 5'-end of pre-16S rRNA.</text>
</comment>
<dbReference type="InterPro" id="IPR012337">
    <property type="entry name" value="RNaseH-like_sf"/>
</dbReference>
<dbReference type="Proteomes" id="UP001204798">
    <property type="component" value="Unassembled WGS sequence"/>
</dbReference>
<dbReference type="InterPro" id="IPR037027">
    <property type="entry name" value="YqgF/RNaseH-like_dom_sf"/>
</dbReference>
<dbReference type="EMBL" id="JANUCP010000003">
    <property type="protein sequence ID" value="MCS3919690.1"/>
    <property type="molecule type" value="Genomic_DNA"/>
</dbReference>
<dbReference type="InterPro" id="IPR006641">
    <property type="entry name" value="YqgF/RNaseH-like_dom"/>
</dbReference>